<evidence type="ECO:0000313" key="2">
    <source>
        <dbReference type="Proteomes" id="UP000236291"/>
    </source>
</evidence>
<reference evidence="1 2" key="1">
    <citation type="journal article" date="2014" name="Am. J. Bot.">
        <title>Genome assembly and annotation for red clover (Trifolium pratense; Fabaceae).</title>
        <authorList>
            <person name="Istvanek J."/>
            <person name="Jaros M."/>
            <person name="Krenek A."/>
            <person name="Repkova J."/>
        </authorList>
    </citation>
    <scope>NUCLEOTIDE SEQUENCE [LARGE SCALE GENOMIC DNA]</scope>
    <source>
        <strain evidence="2">cv. Tatra</strain>
        <tissue evidence="1">Young leaves</tissue>
    </source>
</reference>
<dbReference type="AlphaFoldDB" id="A0A2K3NNW2"/>
<sequence>MALRGAKTPERDDIFSYLLSFEPSLSWRSSETLVVTSATSRLEMEKKDKVKGSMRRVCEVKRENNRVGDIETKVIRKNNTICGGYM</sequence>
<comment type="caution">
    <text evidence="1">The sequence shown here is derived from an EMBL/GenBank/DDBJ whole genome shotgun (WGS) entry which is preliminary data.</text>
</comment>
<dbReference type="EMBL" id="ASHM01000442">
    <property type="protein sequence ID" value="PNY04710.1"/>
    <property type="molecule type" value="Genomic_DNA"/>
</dbReference>
<organism evidence="1 2">
    <name type="scientific">Trifolium pratense</name>
    <name type="common">Red clover</name>
    <dbReference type="NCBI Taxonomy" id="57577"/>
    <lineage>
        <taxon>Eukaryota</taxon>
        <taxon>Viridiplantae</taxon>
        <taxon>Streptophyta</taxon>
        <taxon>Embryophyta</taxon>
        <taxon>Tracheophyta</taxon>
        <taxon>Spermatophyta</taxon>
        <taxon>Magnoliopsida</taxon>
        <taxon>eudicotyledons</taxon>
        <taxon>Gunneridae</taxon>
        <taxon>Pentapetalae</taxon>
        <taxon>rosids</taxon>
        <taxon>fabids</taxon>
        <taxon>Fabales</taxon>
        <taxon>Fabaceae</taxon>
        <taxon>Papilionoideae</taxon>
        <taxon>50 kb inversion clade</taxon>
        <taxon>NPAAA clade</taxon>
        <taxon>Hologalegina</taxon>
        <taxon>IRL clade</taxon>
        <taxon>Trifolieae</taxon>
        <taxon>Trifolium</taxon>
    </lineage>
</organism>
<dbReference type="Proteomes" id="UP000236291">
    <property type="component" value="Unassembled WGS sequence"/>
</dbReference>
<evidence type="ECO:0000313" key="1">
    <source>
        <dbReference type="EMBL" id="PNY04710.1"/>
    </source>
</evidence>
<proteinExistence type="predicted"/>
<protein>
    <submittedName>
        <fullName evidence="1">Uncharacterized protein</fullName>
    </submittedName>
</protein>
<reference evidence="1 2" key="2">
    <citation type="journal article" date="2017" name="Front. Plant Sci.">
        <title>Gene Classification and Mining of Molecular Markers Useful in Red Clover (Trifolium pratense) Breeding.</title>
        <authorList>
            <person name="Istvanek J."/>
            <person name="Dluhosova J."/>
            <person name="Dluhos P."/>
            <person name="Patkova L."/>
            <person name="Nedelnik J."/>
            <person name="Repkova J."/>
        </authorList>
    </citation>
    <scope>NUCLEOTIDE SEQUENCE [LARGE SCALE GENOMIC DNA]</scope>
    <source>
        <strain evidence="2">cv. Tatra</strain>
        <tissue evidence="1">Young leaves</tissue>
    </source>
</reference>
<accession>A0A2K3NNW2</accession>
<name>A0A2K3NNW2_TRIPR</name>
<gene>
    <name evidence="1" type="ORF">L195_g001136</name>
</gene>